<protein>
    <submittedName>
        <fullName evidence="1">Uncharacterized protein</fullName>
    </submittedName>
</protein>
<evidence type="ECO:0000313" key="2">
    <source>
        <dbReference type="Proteomes" id="UP001606300"/>
    </source>
</evidence>
<comment type="caution">
    <text evidence="1">The sequence shown here is derived from an EMBL/GenBank/DDBJ whole genome shotgun (WGS) entry which is preliminary data.</text>
</comment>
<accession>A0ABW7EY52</accession>
<keyword evidence="2" id="KW-1185">Reference proteome</keyword>
<dbReference type="RefSeq" id="WP_394473136.1">
    <property type="nucleotide sequence ID" value="NZ_JBIGHY010000016.1"/>
</dbReference>
<sequence length="104" mass="11449">MDLRLPPDATPNAAWLSRFVDRHGPTPAPDLGAAAEALFVAYARARSEERAFLSEAWETRFLWWLLQSGDAHTPARLAALARTAADAAFGARVLDVLNRHAARR</sequence>
<organism evidence="1 2">
    <name type="scientific">Pelomonas dachongensis</name>
    <dbReference type="NCBI Taxonomy" id="3299029"/>
    <lineage>
        <taxon>Bacteria</taxon>
        <taxon>Pseudomonadati</taxon>
        <taxon>Pseudomonadota</taxon>
        <taxon>Betaproteobacteria</taxon>
        <taxon>Burkholderiales</taxon>
        <taxon>Sphaerotilaceae</taxon>
        <taxon>Roseateles</taxon>
    </lineage>
</organism>
<dbReference type="Proteomes" id="UP001606300">
    <property type="component" value="Unassembled WGS sequence"/>
</dbReference>
<dbReference type="EMBL" id="JBIGHY010000016">
    <property type="protein sequence ID" value="MFG6417076.1"/>
    <property type="molecule type" value="Genomic_DNA"/>
</dbReference>
<proteinExistence type="predicted"/>
<reference evidence="1 2" key="1">
    <citation type="submission" date="2024-09" db="EMBL/GenBank/DDBJ databases">
        <title>Novel species of the genus Pelomonas and Roseateles isolated from streams.</title>
        <authorList>
            <person name="Lu H."/>
        </authorList>
    </citation>
    <scope>NUCLEOTIDE SEQUENCE [LARGE SCALE GENOMIC DNA]</scope>
    <source>
        <strain evidence="1 2">DC23W</strain>
    </source>
</reference>
<name>A0ABW7EY52_9BURK</name>
<evidence type="ECO:0000313" key="1">
    <source>
        <dbReference type="EMBL" id="MFG6417076.1"/>
    </source>
</evidence>
<gene>
    <name evidence="1" type="ORF">ACG02S_24580</name>
</gene>